<protein>
    <submittedName>
        <fullName evidence="1">Uncharacterized protein</fullName>
    </submittedName>
</protein>
<dbReference type="AlphaFoldDB" id="A0A844NYN4"/>
<gene>
    <name evidence="1" type="ORF">GNP88_03640</name>
</gene>
<proteinExistence type="predicted"/>
<organism evidence="1 2">
    <name type="scientific">Aliivibrio fischeri</name>
    <name type="common">Vibrio fischeri</name>
    <dbReference type="NCBI Taxonomy" id="668"/>
    <lineage>
        <taxon>Bacteria</taxon>
        <taxon>Pseudomonadati</taxon>
        <taxon>Pseudomonadota</taxon>
        <taxon>Gammaproteobacteria</taxon>
        <taxon>Vibrionales</taxon>
        <taxon>Vibrionaceae</taxon>
        <taxon>Aliivibrio</taxon>
    </lineage>
</organism>
<accession>A0A844NYN4</accession>
<dbReference type="EMBL" id="WOBN01000008">
    <property type="protein sequence ID" value="MUK48278.1"/>
    <property type="molecule type" value="Genomic_DNA"/>
</dbReference>
<reference evidence="1 2" key="1">
    <citation type="submission" date="2019-11" db="EMBL/GenBank/DDBJ databases">
        <title>Using colonization assays and comparative genomics to discover symbiosis behaviors and factors in Vibrio fischeri.</title>
        <authorList>
            <person name="Bongrand C."/>
            <person name="Moriano-Gutierrez S."/>
            <person name="Arevalo P."/>
            <person name="Mcfall-Ngai M."/>
            <person name="Visick K."/>
            <person name="Polz M.F."/>
            <person name="Ruby E.G."/>
        </authorList>
    </citation>
    <scope>NUCLEOTIDE SEQUENCE [LARGE SCALE GENOMIC DNA]</scope>
    <source>
        <strain evidence="2">emors.4.1</strain>
    </source>
</reference>
<sequence>MPMYETFSYKDNLPLRIFRPLPEKLKIVDDRDPEILLIMRLLSGNVELMHNYTSKVVKSRVNYFSSDLTPFNNWKTEFPAYFSEDITADDLASFIDNTKYVNRNFYSVILSEVSQFVFHTNRKSHTSAFIYIYRILEKISYAFPLIYTSKTQDFQQSFNKLKELMVGDGEKKELGFFKTFIDILYRGDSIADTSVDIEFTASDNDVKRQMFKEVKRVTPNDAIHGDTTEFEMLSIKYCEMGSFIISIRNRFFHNLNGGAKNIDSDKIVDSDELFSFINPMAMYWIAMVFLEVVSFSLSEFQNHRRAAAV</sequence>
<dbReference type="Proteomes" id="UP000448038">
    <property type="component" value="Unassembled WGS sequence"/>
</dbReference>
<dbReference type="RefSeq" id="WP_155655331.1">
    <property type="nucleotide sequence ID" value="NZ_WOBN01000008.1"/>
</dbReference>
<comment type="caution">
    <text evidence="1">The sequence shown here is derived from an EMBL/GenBank/DDBJ whole genome shotgun (WGS) entry which is preliminary data.</text>
</comment>
<name>A0A844NYN4_ALIFS</name>
<evidence type="ECO:0000313" key="1">
    <source>
        <dbReference type="EMBL" id="MUK48278.1"/>
    </source>
</evidence>
<evidence type="ECO:0000313" key="2">
    <source>
        <dbReference type="Proteomes" id="UP000448038"/>
    </source>
</evidence>